<accession>A0ABQ9YF16</accession>
<feature type="compositionally biased region" description="Basic and acidic residues" evidence="2">
    <location>
        <begin position="13"/>
        <end position="22"/>
    </location>
</feature>
<evidence type="ECO:0000313" key="3">
    <source>
        <dbReference type="EMBL" id="KAK2962366.1"/>
    </source>
</evidence>
<evidence type="ECO:0000256" key="1">
    <source>
        <dbReference type="SAM" id="Coils"/>
    </source>
</evidence>
<feature type="compositionally biased region" description="Acidic residues" evidence="2">
    <location>
        <begin position="67"/>
        <end position="80"/>
    </location>
</feature>
<feature type="compositionally biased region" description="Basic residues" evidence="2">
    <location>
        <begin position="113"/>
        <end position="126"/>
    </location>
</feature>
<sequence length="409" mass="46236">MSFGDTWDDDDSDRGFSNKKDDFDDNDSNPFDGDSDDMKPQPVKQTKPSEVERYDDQSENEEKGGDYEDDGFEDDFEASDSGEQVGSDNEGSTLAVEKGKGRNEKVTGVPKRTQSKAKVKQQKKPTKPAPKKEKVAYRPKTRPKGPDMTEEEVAEMQQKNTQLRAEINSIKRDLKRLQPAILQTQELESVLHDRQRQNKTLSIELSTLEKSLGEIKKALIQDGAEDGTVPSLEREKTELRDSIKETEKELAEKSAELKQNDTKNIQLQNQIKTQEKQIAELCARIQVLQPDNWKETIKGILGADFGLALRTGDIGRPQQRYASKSSQNEAEIASLKKRIRDTTSNKTKTLEDINSKVEKTKKDISKTKENITRLQRHIDSKDKEIRLLFLQITGLTSQSSVNTRGIAPI</sequence>
<keyword evidence="1" id="KW-0175">Coiled coil</keyword>
<comment type="caution">
    <text evidence="3">The sequence shown here is derived from an EMBL/GenBank/DDBJ whole genome shotgun (WGS) entry which is preliminary data.</text>
</comment>
<feature type="compositionally biased region" description="Acidic residues" evidence="2">
    <location>
        <begin position="1"/>
        <end position="12"/>
    </location>
</feature>
<name>A0ABQ9YF16_9EUKA</name>
<feature type="region of interest" description="Disordered" evidence="2">
    <location>
        <begin position="1"/>
        <end position="158"/>
    </location>
</feature>
<keyword evidence="4" id="KW-1185">Reference proteome</keyword>
<protein>
    <submittedName>
        <fullName evidence="3">Uncharacterized protein</fullName>
    </submittedName>
</protein>
<organism evidence="3 4">
    <name type="scientific">Blattamonas nauphoetae</name>
    <dbReference type="NCBI Taxonomy" id="2049346"/>
    <lineage>
        <taxon>Eukaryota</taxon>
        <taxon>Metamonada</taxon>
        <taxon>Preaxostyla</taxon>
        <taxon>Oxymonadida</taxon>
        <taxon>Blattamonas</taxon>
    </lineage>
</organism>
<feature type="compositionally biased region" description="Basic and acidic residues" evidence="2">
    <location>
        <begin position="47"/>
        <end position="66"/>
    </location>
</feature>
<dbReference type="Proteomes" id="UP001281761">
    <property type="component" value="Unassembled WGS sequence"/>
</dbReference>
<feature type="coiled-coil region" evidence="1">
    <location>
        <begin position="350"/>
        <end position="384"/>
    </location>
</feature>
<proteinExistence type="predicted"/>
<feature type="coiled-coil region" evidence="1">
    <location>
        <begin position="229"/>
        <end position="284"/>
    </location>
</feature>
<reference evidence="3 4" key="1">
    <citation type="journal article" date="2022" name="bioRxiv">
        <title>Genomics of Preaxostyla Flagellates Illuminates Evolutionary Transitions and the Path Towards Mitochondrial Loss.</title>
        <authorList>
            <person name="Novak L.V.F."/>
            <person name="Treitli S.C."/>
            <person name="Pyrih J."/>
            <person name="Halakuc P."/>
            <person name="Pipaliya S.V."/>
            <person name="Vacek V."/>
            <person name="Brzon O."/>
            <person name="Soukal P."/>
            <person name="Eme L."/>
            <person name="Dacks J.B."/>
            <person name="Karnkowska A."/>
            <person name="Elias M."/>
            <person name="Hampl V."/>
        </authorList>
    </citation>
    <scope>NUCLEOTIDE SEQUENCE [LARGE SCALE GENOMIC DNA]</scope>
    <source>
        <strain evidence="3">NAU3</strain>
        <tissue evidence="3">Gut</tissue>
    </source>
</reference>
<dbReference type="EMBL" id="JARBJD010000011">
    <property type="protein sequence ID" value="KAK2962366.1"/>
    <property type="molecule type" value="Genomic_DNA"/>
</dbReference>
<evidence type="ECO:0000313" key="4">
    <source>
        <dbReference type="Proteomes" id="UP001281761"/>
    </source>
</evidence>
<gene>
    <name evidence="3" type="ORF">BLNAU_2609</name>
</gene>
<evidence type="ECO:0000256" key="2">
    <source>
        <dbReference type="SAM" id="MobiDB-lite"/>
    </source>
</evidence>
<feature type="compositionally biased region" description="Polar residues" evidence="2">
    <location>
        <begin position="81"/>
        <end position="92"/>
    </location>
</feature>